<reference evidence="3 4" key="1">
    <citation type="submission" date="2017-04" db="EMBL/GenBank/DDBJ databases">
        <title>The new phylogeny of genus Mycobacterium.</title>
        <authorList>
            <person name="Tortoli E."/>
            <person name="Trovato A."/>
            <person name="Cirillo D.M."/>
        </authorList>
    </citation>
    <scope>NUCLEOTIDE SEQUENCE [LARGE SCALE GENOMIC DNA]</scope>
    <source>
        <strain evidence="3 4">DSM 45247</strain>
    </source>
</reference>
<keyword evidence="4" id="KW-1185">Reference proteome</keyword>
<feature type="region of interest" description="Disordered" evidence="1">
    <location>
        <begin position="61"/>
        <end position="157"/>
    </location>
</feature>
<dbReference type="EMBL" id="NCXM01000030">
    <property type="protein sequence ID" value="OSC23500.1"/>
    <property type="molecule type" value="Genomic_DNA"/>
</dbReference>
<keyword evidence="2" id="KW-0812">Transmembrane</keyword>
<feature type="compositionally biased region" description="Basic and acidic residues" evidence="1">
    <location>
        <begin position="100"/>
        <end position="134"/>
    </location>
</feature>
<dbReference type="RefSeq" id="WP_085292180.1">
    <property type="nucleotide sequence ID" value="NZ_NCXM01000030.1"/>
</dbReference>
<dbReference type="Proteomes" id="UP000242320">
    <property type="component" value="Unassembled WGS sequence"/>
</dbReference>
<sequence>MSTHQIAWIVIAAVAVVLIVVLIIVARRATIHRRQRQAAQIRQEASVQTEKVERREALAAETAAKARAAQAEAEAKAAEAARLQDRAGAHQSAAATSREQVQEQWERADRIDPRVDADRGAATDQSGSERDTARSGEQPTDADVPQHGKSSDYRDTR</sequence>
<keyword evidence="2" id="KW-0472">Membrane</keyword>
<feature type="transmembrane region" description="Helical" evidence="2">
    <location>
        <begin position="6"/>
        <end position="26"/>
    </location>
</feature>
<evidence type="ECO:0000313" key="3">
    <source>
        <dbReference type="EMBL" id="OSC23500.1"/>
    </source>
</evidence>
<dbReference type="AlphaFoldDB" id="A0A1X2KP18"/>
<feature type="compositionally biased region" description="Basic and acidic residues" evidence="1">
    <location>
        <begin position="144"/>
        <end position="157"/>
    </location>
</feature>
<evidence type="ECO:0000256" key="2">
    <source>
        <dbReference type="SAM" id="Phobius"/>
    </source>
</evidence>
<feature type="compositionally biased region" description="Low complexity" evidence="1">
    <location>
        <begin position="61"/>
        <end position="72"/>
    </location>
</feature>
<name>A0A1X2KP18_9MYCO</name>
<evidence type="ECO:0000313" key="4">
    <source>
        <dbReference type="Proteomes" id="UP000242320"/>
    </source>
</evidence>
<dbReference type="OrthoDB" id="4753568at2"/>
<proteinExistence type="predicted"/>
<feature type="compositionally biased region" description="Basic and acidic residues" evidence="1">
    <location>
        <begin position="73"/>
        <end position="88"/>
    </location>
</feature>
<keyword evidence="2" id="KW-1133">Transmembrane helix</keyword>
<gene>
    <name evidence="3" type="ORF">B8W69_23755</name>
</gene>
<organism evidence="3 4">
    <name type="scientific">Mycolicibacterium vulneris</name>
    <dbReference type="NCBI Taxonomy" id="547163"/>
    <lineage>
        <taxon>Bacteria</taxon>
        <taxon>Bacillati</taxon>
        <taxon>Actinomycetota</taxon>
        <taxon>Actinomycetes</taxon>
        <taxon>Mycobacteriales</taxon>
        <taxon>Mycobacteriaceae</taxon>
        <taxon>Mycolicibacterium</taxon>
    </lineage>
</organism>
<comment type="caution">
    <text evidence="3">The sequence shown here is derived from an EMBL/GenBank/DDBJ whole genome shotgun (WGS) entry which is preliminary data.</text>
</comment>
<protein>
    <submittedName>
        <fullName evidence="3">Uncharacterized protein</fullName>
    </submittedName>
</protein>
<evidence type="ECO:0000256" key="1">
    <source>
        <dbReference type="SAM" id="MobiDB-lite"/>
    </source>
</evidence>
<accession>A0A1X2KP18</accession>